<evidence type="ECO:0000259" key="1">
    <source>
        <dbReference type="Pfam" id="PF04273"/>
    </source>
</evidence>
<sequence>MSDPIHIPNWKRLDAEITTSGQPSEAELGEIAALGVRHVINLGLHSHERALPDEAASVAASGMTYTHIPVAFDAPRDADFARFCAVLAALEGAPVHVHCILNLRVSAFFYRYRRDVLGWENAAARAPMEALWQPGGVWAAFIGDTDSIALPHRRPRA</sequence>
<accession>A0ABQ1GHK9</accession>
<proteinExistence type="predicted"/>
<dbReference type="InterPro" id="IPR005939">
    <property type="entry name" value="BLH_phosphatase-like"/>
</dbReference>
<dbReference type="Gene3D" id="3.90.190.10">
    <property type="entry name" value="Protein tyrosine phosphatase superfamily"/>
    <property type="match status" value="1"/>
</dbReference>
<dbReference type="InterPro" id="IPR029021">
    <property type="entry name" value="Prot-tyrosine_phosphatase-like"/>
</dbReference>
<organism evidence="2 3">
    <name type="scientific">Sphingomonas psychrolutea</name>
    <dbReference type="NCBI Taxonomy" id="1259676"/>
    <lineage>
        <taxon>Bacteria</taxon>
        <taxon>Pseudomonadati</taxon>
        <taxon>Pseudomonadota</taxon>
        <taxon>Alphaproteobacteria</taxon>
        <taxon>Sphingomonadales</taxon>
        <taxon>Sphingomonadaceae</taxon>
        <taxon>Sphingomonas</taxon>
    </lineage>
</organism>
<dbReference type="SUPFAM" id="SSF52799">
    <property type="entry name" value="(Phosphotyrosine protein) phosphatases II"/>
    <property type="match status" value="1"/>
</dbReference>
<dbReference type="EMBL" id="BMDW01000006">
    <property type="protein sequence ID" value="GGA43694.1"/>
    <property type="molecule type" value="Genomic_DNA"/>
</dbReference>
<evidence type="ECO:0000313" key="3">
    <source>
        <dbReference type="Proteomes" id="UP000618591"/>
    </source>
</evidence>
<reference evidence="3" key="1">
    <citation type="journal article" date="2019" name="Int. J. Syst. Evol. Microbiol.">
        <title>The Global Catalogue of Microorganisms (GCM) 10K type strain sequencing project: providing services to taxonomists for standard genome sequencing and annotation.</title>
        <authorList>
            <consortium name="The Broad Institute Genomics Platform"/>
            <consortium name="The Broad Institute Genome Sequencing Center for Infectious Disease"/>
            <person name="Wu L."/>
            <person name="Ma J."/>
        </authorList>
    </citation>
    <scope>NUCLEOTIDE SEQUENCE [LARGE SCALE GENOMIC DNA]</scope>
    <source>
        <strain evidence="3">CGMCC 1.10106</strain>
    </source>
</reference>
<evidence type="ECO:0000313" key="2">
    <source>
        <dbReference type="EMBL" id="GGA43694.1"/>
    </source>
</evidence>
<name>A0ABQ1GHK9_9SPHN</name>
<dbReference type="Proteomes" id="UP000618591">
    <property type="component" value="Unassembled WGS sequence"/>
</dbReference>
<dbReference type="Pfam" id="PF04273">
    <property type="entry name" value="BLH_phosphatase"/>
    <property type="match status" value="1"/>
</dbReference>
<dbReference type="CDD" id="cd14503">
    <property type="entry name" value="PTP-bact"/>
    <property type="match status" value="1"/>
</dbReference>
<dbReference type="RefSeq" id="WP_188445996.1">
    <property type="nucleotide sequence ID" value="NZ_BMDW01000006.1"/>
</dbReference>
<feature type="domain" description="Beta-lactamase hydrolase-like protein phosphatase-like" evidence="1">
    <location>
        <begin position="14"/>
        <end position="104"/>
    </location>
</feature>
<gene>
    <name evidence="2" type="ORF">GCM10011395_12360</name>
</gene>
<keyword evidence="3" id="KW-1185">Reference proteome</keyword>
<comment type="caution">
    <text evidence="2">The sequence shown here is derived from an EMBL/GenBank/DDBJ whole genome shotgun (WGS) entry which is preliminary data.</text>
</comment>
<protein>
    <recommendedName>
        <fullName evidence="1">Beta-lactamase hydrolase-like protein phosphatase-like domain-containing protein</fullName>
    </recommendedName>
</protein>